<organism evidence="2 3">
    <name type="scientific">Fodinibius salsisoli</name>
    <dbReference type="NCBI Taxonomy" id="2820877"/>
    <lineage>
        <taxon>Bacteria</taxon>
        <taxon>Pseudomonadati</taxon>
        <taxon>Balneolota</taxon>
        <taxon>Balneolia</taxon>
        <taxon>Balneolales</taxon>
        <taxon>Balneolaceae</taxon>
        <taxon>Fodinibius</taxon>
    </lineage>
</organism>
<evidence type="ECO:0000256" key="1">
    <source>
        <dbReference type="SAM" id="Phobius"/>
    </source>
</evidence>
<keyword evidence="1" id="KW-0472">Membrane</keyword>
<reference evidence="2 3" key="1">
    <citation type="submission" date="2021-03" db="EMBL/GenBank/DDBJ databases">
        <title>Aliifodinibius sp. nov., a new bacterium isolated from saline soil.</title>
        <authorList>
            <person name="Galisteo C."/>
            <person name="De La Haba R."/>
            <person name="Sanchez-Porro C."/>
            <person name="Ventosa A."/>
        </authorList>
    </citation>
    <scope>NUCLEOTIDE SEQUENCE [LARGE SCALE GENOMIC DNA]</scope>
    <source>
        <strain evidence="2 3">1BSP15-2V2</strain>
    </source>
</reference>
<gene>
    <name evidence="2" type="ORF">J6I44_19135</name>
</gene>
<evidence type="ECO:0000313" key="3">
    <source>
        <dbReference type="Proteomes" id="UP001207918"/>
    </source>
</evidence>
<feature type="transmembrane region" description="Helical" evidence="1">
    <location>
        <begin position="90"/>
        <end position="110"/>
    </location>
</feature>
<sequence>MMSKPKLTDTLDFPTDLNITKSLFGVGIVGLIASGLGYFLDHGQFFFSYLVNFAFFSSIALASLFFVLLQHLTRSHWSVAIRRIPETFSSNIWIWALFIIPVLLGMHSLYHWTHPEAVAHDPVLQGKEPYLHSTFFIIRQIIYFGVWSFLGYRMYNKSIEMDETGDWGLQTLLRRTSGPGLFFFAITLAFASFDWLMSLDPHWYSTIFGVYYFAMSFQVMFATFILLILFLWKKDLLTNTIKKGHIYDLGVQMFGFTVFYAYIAFSQFLLIYYANIPEETVWFLERLSGGYEYLAYFYLFGRFVIPFVVLLPKKTKSNYNIVATISVLILASHLVELYWLVMPVLDHHGFHFNWMTVTSFLGLGGIFFGLFFHKFKQNKMVPVNDPRLADSLDKH</sequence>
<feature type="transmembrane region" description="Helical" evidence="1">
    <location>
        <begin position="21"/>
        <end position="40"/>
    </location>
</feature>
<comment type="caution">
    <text evidence="2">The sequence shown here is derived from an EMBL/GenBank/DDBJ whole genome shotgun (WGS) entry which is preliminary data.</text>
</comment>
<feature type="transmembrane region" description="Helical" evidence="1">
    <location>
        <begin position="210"/>
        <end position="232"/>
    </location>
</feature>
<protein>
    <recommendedName>
        <fullName evidence="4">Quinol:cytochrome c oxidoreductase quinone-binding subunit 2</fullName>
    </recommendedName>
</protein>
<name>A0ABT3PSZ0_9BACT</name>
<evidence type="ECO:0008006" key="4">
    <source>
        <dbReference type="Google" id="ProtNLM"/>
    </source>
</evidence>
<dbReference type="PANTHER" id="PTHR43044:SF1">
    <property type="entry name" value="QUINOL:CYTOCHROME C OXIDOREDUCTASE QUINONE-BINDING SUBUNIT 2"/>
    <property type="match status" value="1"/>
</dbReference>
<proteinExistence type="predicted"/>
<dbReference type="EMBL" id="JAGGJA010000020">
    <property type="protein sequence ID" value="MCW9708982.1"/>
    <property type="molecule type" value="Genomic_DNA"/>
</dbReference>
<feature type="transmembrane region" description="Helical" evidence="1">
    <location>
        <begin position="293"/>
        <end position="312"/>
    </location>
</feature>
<feature type="transmembrane region" description="Helical" evidence="1">
    <location>
        <begin position="46"/>
        <end position="69"/>
    </location>
</feature>
<keyword evidence="1" id="KW-0812">Transmembrane</keyword>
<feature type="transmembrane region" description="Helical" evidence="1">
    <location>
        <begin position="352"/>
        <end position="372"/>
    </location>
</feature>
<dbReference type="PANTHER" id="PTHR43044">
    <property type="match status" value="1"/>
</dbReference>
<feature type="transmembrane region" description="Helical" evidence="1">
    <location>
        <begin position="253"/>
        <end position="273"/>
    </location>
</feature>
<feature type="transmembrane region" description="Helical" evidence="1">
    <location>
        <begin position="180"/>
        <end position="198"/>
    </location>
</feature>
<keyword evidence="3" id="KW-1185">Reference proteome</keyword>
<evidence type="ECO:0000313" key="2">
    <source>
        <dbReference type="EMBL" id="MCW9708982.1"/>
    </source>
</evidence>
<feature type="transmembrane region" description="Helical" evidence="1">
    <location>
        <begin position="130"/>
        <end position="152"/>
    </location>
</feature>
<accession>A0ABT3PSZ0</accession>
<keyword evidence="1" id="KW-1133">Transmembrane helix</keyword>
<feature type="transmembrane region" description="Helical" evidence="1">
    <location>
        <begin position="319"/>
        <end position="340"/>
    </location>
</feature>
<dbReference type="Proteomes" id="UP001207918">
    <property type="component" value="Unassembled WGS sequence"/>
</dbReference>